<protein>
    <recommendedName>
        <fullName evidence="5">FAM69 protein-kinase domain-containing protein</fullName>
    </recommendedName>
</protein>
<dbReference type="AlphaFoldDB" id="A0A1B6G976"/>
<evidence type="ECO:0000256" key="1">
    <source>
        <dbReference type="ARBA" id="ARBA00004613"/>
    </source>
</evidence>
<proteinExistence type="inferred from homology"/>
<keyword evidence="3" id="KW-0964">Secreted</keyword>
<dbReference type="InterPro" id="IPR022049">
    <property type="entry name" value="FAM69_kinase_dom"/>
</dbReference>
<keyword evidence="4" id="KW-0732">Signal</keyword>
<evidence type="ECO:0000313" key="6">
    <source>
        <dbReference type="EMBL" id="JAS58986.1"/>
    </source>
</evidence>
<evidence type="ECO:0000256" key="3">
    <source>
        <dbReference type="ARBA" id="ARBA00022525"/>
    </source>
</evidence>
<comment type="similarity">
    <text evidence="2">Belongs to the DIPK family.</text>
</comment>
<evidence type="ECO:0000259" key="5">
    <source>
        <dbReference type="Pfam" id="PF12260"/>
    </source>
</evidence>
<reference evidence="6" key="1">
    <citation type="submission" date="2015-11" db="EMBL/GenBank/DDBJ databases">
        <title>De novo transcriptome assembly of four potential Pierce s Disease insect vectors from Arizona vineyards.</title>
        <authorList>
            <person name="Tassone E.E."/>
        </authorList>
    </citation>
    <scope>NUCLEOTIDE SEQUENCE</scope>
</reference>
<organism evidence="6">
    <name type="scientific">Cuerna arida</name>
    <dbReference type="NCBI Taxonomy" id="1464854"/>
    <lineage>
        <taxon>Eukaryota</taxon>
        <taxon>Metazoa</taxon>
        <taxon>Ecdysozoa</taxon>
        <taxon>Arthropoda</taxon>
        <taxon>Hexapoda</taxon>
        <taxon>Insecta</taxon>
        <taxon>Pterygota</taxon>
        <taxon>Neoptera</taxon>
        <taxon>Paraneoptera</taxon>
        <taxon>Hemiptera</taxon>
        <taxon>Auchenorrhyncha</taxon>
        <taxon>Membracoidea</taxon>
        <taxon>Cicadellidae</taxon>
        <taxon>Cicadellinae</taxon>
        <taxon>Proconiini</taxon>
        <taxon>Cuerna</taxon>
    </lineage>
</organism>
<evidence type="ECO:0000256" key="2">
    <source>
        <dbReference type="ARBA" id="ARBA00006338"/>
    </source>
</evidence>
<dbReference type="EMBL" id="GECZ01010783">
    <property type="protein sequence ID" value="JAS58986.1"/>
    <property type="molecule type" value="Transcribed_RNA"/>
</dbReference>
<accession>A0A1B6G976</accession>
<comment type="subcellular location">
    <subcellularLocation>
        <location evidence="1">Secreted</location>
    </subcellularLocation>
</comment>
<dbReference type="PANTHER" id="PTHR32073">
    <property type="entry name" value="GH11358P"/>
    <property type="match status" value="1"/>
</dbReference>
<feature type="domain" description="FAM69 protein-kinase" evidence="5">
    <location>
        <begin position="170"/>
        <end position="354"/>
    </location>
</feature>
<name>A0A1B6G976_9HEMI</name>
<sequence length="384" mass="44014">MCMLQNKIFGLLSLFTLLVSILLIPLYNIIILDLPSIGKVNNCPLCFGRELCSCLNRENFTLNWDHFLINVLSIGSRKNHIIFGKCGEDLIVVKNRRIDFSQNKVNFSRVVDFNGFLESLEQTSLKQLFDIHKKYTYCYSYRKLVTHFFENVAKKENNVSEVYLNLFFIALTNMEPIIQQVVKDWAVAEYLGSCGDFTVSRYCGYTLTWVMPQLNWTTRSSVAVQLLQFAFNATFSHPQFAFYFTDMSPDNFAVSADGKVRLVDLEHVIVVDKYPEADLPENWEIKHQSFHDESVNGFAFSTQEICSHQTSDMNIYAICQGILSEKSDLLDGGLLHSPPQHILDITRMIRACVSPPSGKTRFDIAESIIEVLDPFEVWRVELSS</sequence>
<evidence type="ECO:0000256" key="4">
    <source>
        <dbReference type="ARBA" id="ARBA00022729"/>
    </source>
</evidence>
<gene>
    <name evidence="6" type="ORF">g.14480</name>
</gene>
<dbReference type="GO" id="GO:0005576">
    <property type="term" value="C:extracellular region"/>
    <property type="evidence" value="ECO:0007669"/>
    <property type="project" value="UniProtKB-SubCell"/>
</dbReference>
<dbReference type="InterPro" id="IPR020519">
    <property type="entry name" value="DIPK2A/B"/>
</dbReference>
<dbReference type="PANTHER" id="PTHR32073:SF7">
    <property type="entry name" value="GH11358P"/>
    <property type="match status" value="1"/>
</dbReference>
<dbReference type="Pfam" id="PF12260">
    <property type="entry name" value="PIP49_C"/>
    <property type="match status" value="1"/>
</dbReference>